<reference evidence="2" key="1">
    <citation type="journal article" date="2021" name="Mol. Ecol. Resour.">
        <title>Phylogenomic analyses of the genus Drosophila reveals genomic signals of climate adaptation.</title>
        <authorList>
            <person name="Li F."/>
            <person name="Rane R.V."/>
            <person name="Luria V."/>
            <person name="Xiong Z."/>
            <person name="Chen J."/>
            <person name="Li Z."/>
            <person name="Catullo R.A."/>
            <person name="Griffin P.C."/>
            <person name="Schiffer M."/>
            <person name="Pearce S."/>
            <person name="Lee S.F."/>
            <person name="McElroy K."/>
            <person name="Stocker A."/>
            <person name="Shirriffs J."/>
            <person name="Cockerell F."/>
            <person name="Coppin C."/>
            <person name="Sgro C.M."/>
            <person name="Karger A."/>
            <person name="Cain J.W."/>
            <person name="Weber J.A."/>
            <person name="Santpere G."/>
            <person name="Kirschner M.W."/>
            <person name="Hoffmann A.A."/>
            <person name="Oakeshott J.G."/>
            <person name="Zhang G."/>
        </authorList>
    </citation>
    <scope>NUCLEOTIDE SEQUENCE</scope>
    <source>
        <strain evidence="2">BGI-SZ-2011g</strain>
    </source>
</reference>
<organism evidence="2 3">
    <name type="scientific">Drosophila rubida</name>
    <dbReference type="NCBI Taxonomy" id="30044"/>
    <lineage>
        <taxon>Eukaryota</taxon>
        <taxon>Metazoa</taxon>
        <taxon>Ecdysozoa</taxon>
        <taxon>Arthropoda</taxon>
        <taxon>Hexapoda</taxon>
        <taxon>Insecta</taxon>
        <taxon>Pterygota</taxon>
        <taxon>Neoptera</taxon>
        <taxon>Endopterygota</taxon>
        <taxon>Diptera</taxon>
        <taxon>Brachycera</taxon>
        <taxon>Muscomorpha</taxon>
        <taxon>Ephydroidea</taxon>
        <taxon>Drosophilidae</taxon>
        <taxon>Drosophila</taxon>
    </lineage>
</organism>
<dbReference type="AlphaFoldDB" id="A0AAD4PN63"/>
<feature type="region of interest" description="Disordered" evidence="1">
    <location>
        <begin position="143"/>
        <end position="193"/>
    </location>
</feature>
<evidence type="ECO:0000313" key="2">
    <source>
        <dbReference type="EMBL" id="KAH8377147.1"/>
    </source>
</evidence>
<protein>
    <submittedName>
        <fullName evidence="2">Uncharacterized protein</fullName>
    </submittedName>
</protein>
<sequence length="409" mass="43403">MIKFVRHKSRENSLKASKNFLRKKRESNDSGTESDGELLDVENKRHLDVDMETSKLEIKHFSSATAAAAMMCHHQTSSSSSCAHLMYDQHSSEEELEVINGPSAVAAAEAAAAAAAAHTTTTTITTSGGGGGAAASSSSCASRLSNRGCTSSLDTEAPYDEQRATTSANSKRSSSTLMVENRKRSLAHSSDDELRNSLEPILTPVNFRTSPPLEAFKPNRSHMMFRSTTPLILSEARCGIENIKLCDNSVNEENGDGNSNNSSNNNSNSNSNKCPKLGAAGGGSNENEPSVIKACSSSLKMSNSSHHIYQPQPKYSFHYNSSRSSPASTTGLDMEVRSVSPPAKLFHCAISPRRRPSNNVAGTAGAAGAGGAIGESPNAAVAVAAAATQRLQRPHRPCLDFDKMQQVSL</sequence>
<accession>A0AAD4PN63</accession>
<feature type="compositionally biased region" description="Polar residues" evidence="1">
    <location>
        <begin position="164"/>
        <end position="178"/>
    </location>
</feature>
<dbReference type="PANTHER" id="PTHR41142:SF1">
    <property type="entry name" value="SI:DKEY-16J16.4"/>
    <property type="match status" value="1"/>
</dbReference>
<proteinExistence type="predicted"/>
<dbReference type="PANTHER" id="PTHR41142">
    <property type="entry name" value="SI:DKEY-16J16.4"/>
    <property type="match status" value="1"/>
</dbReference>
<dbReference type="Proteomes" id="UP001200034">
    <property type="component" value="Unassembled WGS sequence"/>
</dbReference>
<name>A0AAD4PN63_9MUSC</name>
<dbReference type="EMBL" id="JAJJHW010001127">
    <property type="protein sequence ID" value="KAH8377147.1"/>
    <property type="molecule type" value="Genomic_DNA"/>
</dbReference>
<gene>
    <name evidence="2" type="ORF">KR093_003694</name>
</gene>
<feature type="compositionally biased region" description="Polar residues" evidence="1">
    <location>
        <begin position="143"/>
        <end position="154"/>
    </location>
</feature>
<comment type="caution">
    <text evidence="2">The sequence shown here is derived from an EMBL/GenBank/DDBJ whole genome shotgun (WGS) entry which is preliminary data.</text>
</comment>
<evidence type="ECO:0000256" key="1">
    <source>
        <dbReference type="SAM" id="MobiDB-lite"/>
    </source>
</evidence>
<feature type="compositionally biased region" description="Low complexity" evidence="1">
    <location>
        <begin position="254"/>
        <end position="272"/>
    </location>
</feature>
<keyword evidence="3" id="KW-1185">Reference proteome</keyword>
<feature type="region of interest" description="Disordered" evidence="1">
    <location>
        <begin position="15"/>
        <end position="38"/>
    </location>
</feature>
<feature type="region of interest" description="Disordered" evidence="1">
    <location>
        <begin position="254"/>
        <end position="289"/>
    </location>
</feature>
<evidence type="ECO:0000313" key="3">
    <source>
        <dbReference type="Proteomes" id="UP001200034"/>
    </source>
</evidence>